<dbReference type="EMBL" id="CP081135">
    <property type="protein sequence ID" value="UEL46469.1"/>
    <property type="molecule type" value="Genomic_DNA"/>
</dbReference>
<evidence type="ECO:0000313" key="6">
    <source>
        <dbReference type="Proteomes" id="UP001198983"/>
    </source>
</evidence>
<reference evidence="5 6" key="1">
    <citation type="journal article" date="2023" name="Int. J. Syst. Evol. Microbiol.">
        <title>Terrisporobacter hibernicus sp. nov., isolated from bovine faeces in Northern Ireland.</title>
        <authorList>
            <person name="Mitchell M."/>
            <person name="Nguyen S.V."/>
            <person name="Connor M."/>
            <person name="Fairley D.J."/>
            <person name="Donoghue O."/>
            <person name="Marshall H."/>
            <person name="Koolman L."/>
            <person name="McMullan G."/>
            <person name="Schaffer K.E."/>
            <person name="McGrath J.W."/>
            <person name="Fanning S."/>
        </authorList>
    </citation>
    <scope>NUCLEOTIDE SEQUENCE [LARGE SCALE GENOMIC DNA]</scope>
    <source>
        <strain evidence="5 6">MCA3</strain>
    </source>
</reference>
<keyword evidence="6" id="KW-1185">Reference proteome</keyword>
<evidence type="ECO:0000256" key="3">
    <source>
        <dbReference type="ARBA" id="ARBA00023014"/>
    </source>
</evidence>
<dbReference type="GO" id="GO:0046872">
    <property type="term" value="F:metal ion binding"/>
    <property type="evidence" value="ECO:0007669"/>
    <property type="project" value="UniProtKB-KW"/>
</dbReference>
<dbReference type="Pfam" id="PF13187">
    <property type="entry name" value="Fer4_9"/>
    <property type="match status" value="1"/>
</dbReference>
<gene>
    <name evidence="5" type="ORF">JW646_12540</name>
</gene>
<dbReference type="InterPro" id="IPR036812">
    <property type="entry name" value="NAD(P)_OxRdtase_dom_sf"/>
</dbReference>
<dbReference type="PANTHER" id="PTHR43312">
    <property type="entry name" value="D-THREO-ALDOSE 1-DEHYDROGENASE"/>
    <property type="match status" value="1"/>
</dbReference>
<dbReference type="CDD" id="cd19096">
    <property type="entry name" value="AKR_Fe-S_oxidoreductase"/>
    <property type="match status" value="1"/>
</dbReference>
<organism evidence="5 6">
    <name type="scientific">Terrisporobacter hibernicus</name>
    <dbReference type="NCBI Taxonomy" id="2813371"/>
    <lineage>
        <taxon>Bacteria</taxon>
        <taxon>Bacillati</taxon>
        <taxon>Bacillota</taxon>
        <taxon>Clostridia</taxon>
        <taxon>Peptostreptococcales</taxon>
        <taxon>Peptostreptococcaceae</taxon>
        <taxon>Terrisporobacter</taxon>
    </lineage>
</organism>
<sequence length="375" mass="43371">MKTKKLGFGLMRLPLIDKDDQGSIDMVKFTSMIDEYMKNGFTYFDTAYPYHNGNSEIAFREAVVKRYPRNAYTITDKLPMFMINEKSQIPKIFNEQLIKCGVEYFDYYWLHGIGDQTYLLSEEMGAFEFIKEKKSEGKIKHIGFSFHDSAEVLDKILRNHPEVEYVQLQINYIDWEDDIVQSRKCYEVAKKHNKPVIVMEPIKGGSLANISPEAEKLFKEENSQLSTASWAIRYAASIDNVMVVLSGMSNKEQLQDNISYMKEFQPLSEREKKIIEKAGAIIKSSIAIPCTSCHYCTENCPKNVAIPECFSIYNNLKRFGSLQLNFSLVCYENLKEKHRDASQCIECKQCENVCPQHLPITTYLKEIANELKFNE</sequence>
<dbReference type="KEGG" id="tem:JW646_12540"/>
<evidence type="ECO:0000259" key="4">
    <source>
        <dbReference type="PROSITE" id="PS51379"/>
    </source>
</evidence>
<dbReference type="PROSITE" id="PS00198">
    <property type="entry name" value="4FE4S_FER_1"/>
    <property type="match status" value="1"/>
</dbReference>
<dbReference type="Proteomes" id="UP001198983">
    <property type="component" value="Chromosome"/>
</dbReference>
<evidence type="ECO:0000256" key="2">
    <source>
        <dbReference type="ARBA" id="ARBA00023004"/>
    </source>
</evidence>
<dbReference type="AlphaFoldDB" id="A0AAX2ZAW7"/>
<protein>
    <submittedName>
        <fullName evidence="5">Aldo/keto reductase</fullName>
    </submittedName>
</protein>
<dbReference type="InterPro" id="IPR017896">
    <property type="entry name" value="4Fe4S_Fe-S-bd"/>
</dbReference>
<evidence type="ECO:0000256" key="1">
    <source>
        <dbReference type="ARBA" id="ARBA00022723"/>
    </source>
</evidence>
<proteinExistence type="predicted"/>
<dbReference type="GO" id="GO:0051536">
    <property type="term" value="F:iron-sulfur cluster binding"/>
    <property type="evidence" value="ECO:0007669"/>
    <property type="project" value="UniProtKB-KW"/>
</dbReference>
<name>A0AAX2ZAW7_9FIRM</name>
<dbReference type="Pfam" id="PF00248">
    <property type="entry name" value="Aldo_ket_red"/>
    <property type="match status" value="1"/>
</dbReference>
<dbReference type="SUPFAM" id="SSF46548">
    <property type="entry name" value="alpha-helical ferredoxin"/>
    <property type="match status" value="1"/>
</dbReference>
<accession>A0AAX2ZAW7</accession>
<dbReference type="Gene3D" id="3.20.20.100">
    <property type="entry name" value="NADP-dependent oxidoreductase domain"/>
    <property type="match status" value="1"/>
</dbReference>
<dbReference type="InterPro" id="IPR017900">
    <property type="entry name" value="4Fe4S_Fe_S_CS"/>
</dbReference>
<keyword evidence="2" id="KW-0408">Iron</keyword>
<dbReference type="RefSeq" id="WP_228415354.1">
    <property type="nucleotide sequence ID" value="NZ_CP081135.1"/>
</dbReference>
<dbReference type="InterPro" id="IPR053135">
    <property type="entry name" value="AKR2_Oxidoreductase"/>
</dbReference>
<dbReference type="PROSITE" id="PS51379">
    <property type="entry name" value="4FE4S_FER_2"/>
    <property type="match status" value="1"/>
</dbReference>
<dbReference type="PANTHER" id="PTHR43312:SF2">
    <property type="entry name" value="OXIDOREDUCTASE"/>
    <property type="match status" value="1"/>
</dbReference>
<evidence type="ECO:0000313" key="5">
    <source>
        <dbReference type="EMBL" id="UEL46469.1"/>
    </source>
</evidence>
<keyword evidence="3" id="KW-0411">Iron-sulfur</keyword>
<feature type="domain" description="4Fe-4S ferredoxin-type" evidence="4">
    <location>
        <begin position="335"/>
        <end position="363"/>
    </location>
</feature>
<dbReference type="Gene3D" id="3.30.70.20">
    <property type="match status" value="1"/>
</dbReference>
<dbReference type="SUPFAM" id="SSF51430">
    <property type="entry name" value="NAD(P)-linked oxidoreductase"/>
    <property type="match status" value="1"/>
</dbReference>
<keyword evidence="1" id="KW-0479">Metal-binding</keyword>
<dbReference type="InterPro" id="IPR023210">
    <property type="entry name" value="NADP_OxRdtase_dom"/>
</dbReference>